<dbReference type="HAMAP" id="MF_00392">
    <property type="entry name" value="LpxB"/>
    <property type="match status" value="1"/>
</dbReference>
<proteinExistence type="inferred from homology"/>
<evidence type="ECO:0000256" key="9">
    <source>
        <dbReference type="ARBA" id="ARBA00023098"/>
    </source>
</evidence>
<organism evidence="12 13">
    <name type="scientific">Oligella urethralis DNF00040</name>
    <dbReference type="NCBI Taxonomy" id="1401065"/>
    <lineage>
        <taxon>Bacteria</taxon>
        <taxon>Pseudomonadati</taxon>
        <taxon>Pseudomonadota</taxon>
        <taxon>Betaproteobacteria</taxon>
        <taxon>Burkholderiales</taxon>
        <taxon>Alcaligenaceae</taxon>
        <taxon>Oligella</taxon>
    </lineage>
</organism>
<dbReference type="UniPathway" id="UPA00973"/>
<keyword evidence="5 11" id="KW-0444">Lipid biosynthesis</keyword>
<keyword evidence="6 11" id="KW-0441">Lipid A biosynthesis</keyword>
<dbReference type="PANTHER" id="PTHR30372">
    <property type="entry name" value="LIPID-A-DISACCHARIDE SYNTHASE"/>
    <property type="match status" value="1"/>
</dbReference>
<evidence type="ECO:0000313" key="12">
    <source>
        <dbReference type="EMBL" id="KGF30007.1"/>
    </source>
</evidence>
<keyword evidence="8 11" id="KW-0808">Transferase</keyword>
<comment type="caution">
    <text evidence="12">The sequence shown here is derived from an EMBL/GenBank/DDBJ whole genome shotgun (WGS) entry which is preliminary data.</text>
</comment>
<dbReference type="GO" id="GO:0009245">
    <property type="term" value="P:lipid A biosynthetic process"/>
    <property type="evidence" value="ECO:0007669"/>
    <property type="project" value="UniProtKB-UniRule"/>
</dbReference>
<dbReference type="SUPFAM" id="SSF53756">
    <property type="entry name" value="UDP-Glycosyltransferase/glycogen phosphorylase"/>
    <property type="match status" value="1"/>
</dbReference>
<keyword evidence="9 11" id="KW-0443">Lipid metabolism</keyword>
<comment type="pathway">
    <text evidence="11">Bacterial outer membrane biogenesis; LPS lipid A biosynthesis.</text>
</comment>
<dbReference type="RefSeq" id="WP_036559840.1">
    <property type="nucleotide sequence ID" value="NZ_JRNI01000031.1"/>
</dbReference>
<dbReference type="PANTHER" id="PTHR30372:SF4">
    <property type="entry name" value="LIPID-A-DISACCHARIDE SYNTHASE, MITOCHONDRIAL-RELATED"/>
    <property type="match status" value="1"/>
</dbReference>
<keyword evidence="13" id="KW-1185">Reference proteome</keyword>
<evidence type="ECO:0000256" key="2">
    <source>
        <dbReference type="ARBA" id="ARBA00007868"/>
    </source>
</evidence>
<evidence type="ECO:0000256" key="4">
    <source>
        <dbReference type="ARBA" id="ARBA00020902"/>
    </source>
</evidence>
<evidence type="ECO:0000256" key="7">
    <source>
        <dbReference type="ARBA" id="ARBA00022676"/>
    </source>
</evidence>
<dbReference type="GO" id="GO:0005543">
    <property type="term" value="F:phospholipid binding"/>
    <property type="evidence" value="ECO:0007669"/>
    <property type="project" value="TreeGrafter"/>
</dbReference>
<accession>A0A096AH21</accession>
<evidence type="ECO:0000256" key="10">
    <source>
        <dbReference type="ARBA" id="ARBA00048975"/>
    </source>
</evidence>
<dbReference type="GO" id="GO:0016020">
    <property type="term" value="C:membrane"/>
    <property type="evidence" value="ECO:0007669"/>
    <property type="project" value="GOC"/>
</dbReference>
<evidence type="ECO:0000256" key="3">
    <source>
        <dbReference type="ARBA" id="ARBA00012687"/>
    </source>
</evidence>
<name>A0A096AH21_9BURK</name>
<dbReference type="InterPro" id="IPR003835">
    <property type="entry name" value="Glyco_trans_19"/>
</dbReference>
<sequence length="390" mass="43414">MTHRITMVAGEPSGDLLAARVIEGLKAHEQGLQFRGIGGPQMQEAGLALDYPMDALSVFGYIDAIKQLPRLISIYQGFKKKTLAHAPDVFVGVDAPDFNLRLEEQLKKSGIPTVQFVSPSIWAWRYQRIEQIKRAVDHMLVLFPFEVDIYEKEGVPVTFVGHPLAQQIPKTPDARAARIRLGLDPDKPVLAILPGSRQSELKALSQVFLQTAQKLHQKYPELQFAVPLVNEARKQQFIELSKGITLPNLHLFEQKQAQQPVSRDVMEACDAALLASGTASLEMALYKKPMVIAYILSPLMVKVMAWKSGQSAPLLPWIGLPNILLREFAVPEHLQEAVTPEQLMASCVRALEDKAYIAATKAKFEALYNTLAIDTPRLAAERIWQVATAR</sequence>
<comment type="function">
    <text evidence="1 11">Condensation of UDP-2,3-diacylglucosamine and 2,3-diacylglucosamine-1-phosphate to form lipid A disaccharide, a precursor of lipid A, a phosphorylated glycolipid that anchors the lipopolysaccharide to the outer membrane of the cell.</text>
</comment>
<dbReference type="EMBL" id="JRNI01000031">
    <property type="protein sequence ID" value="KGF30007.1"/>
    <property type="molecule type" value="Genomic_DNA"/>
</dbReference>
<dbReference type="AlphaFoldDB" id="A0A096AH21"/>
<evidence type="ECO:0000313" key="13">
    <source>
        <dbReference type="Proteomes" id="UP000029629"/>
    </source>
</evidence>
<evidence type="ECO:0000256" key="11">
    <source>
        <dbReference type="HAMAP-Rule" id="MF_00392"/>
    </source>
</evidence>
<dbReference type="OrthoDB" id="9801642at2"/>
<evidence type="ECO:0000256" key="6">
    <source>
        <dbReference type="ARBA" id="ARBA00022556"/>
    </source>
</evidence>
<dbReference type="GO" id="GO:0008915">
    <property type="term" value="F:lipid-A-disaccharide synthase activity"/>
    <property type="evidence" value="ECO:0007669"/>
    <property type="project" value="UniProtKB-UniRule"/>
</dbReference>
<dbReference type="Proteomes" id="UP000029629">
    <property type="component" value="Unassembled WGS sequence"/>
</dbReference>
<keyword evidence="7 11" id="KW-0328">Glycosyltransferase</keyword>
<protein>
    <recommendedName>
        <fullName evidence="4 11">Lipid-A-disaccharide synthase</fullName>
        <ecNumber evidence="3 11">2.4.1.182</ecNumber>
    </recommendedName>
</protein>
<comment type="similarity">
    <text evidence="2 11">Belongs to the LpxB family.</text>
</comment>
<dbReference type="EC" id="2.4.1.182" evidence="3 11"/>
<dbReference type="eggNOG" id="COG0763">
    <property type="taxonomic scope" value="Bacteria"/>
</dbReference>
<evidence type="ECO:0000256" key="1">
    <source>
        <dbReference type="ARBA" id="ARBA00002056"/>
    </source>
</evidence>
<reference evidence="12 13" key="1">
    <citation type="submission" date="2014-07" db="EMBL/GenBank/DDBJ databases">
        <authorList>
            <person name="McCorrison J."/>
            <person name="Sanka R."/>
            <person name="Torralba M."/>
            <person name="Gillis M."/>
            <person name="Haft D.H."/>
            <person name="Methe B."/>
            <person name="Sutton G."/>
            <person name="Nelson K.E."/>
        </authorList>
    </citation>
    <scope>NUCLEOTIDE SEQUENCE [LARGE SCALE GENOMIC DNA]</scope>
    <source>
        <strain evidence="12 13">DNF00040</strain>
    </source>
</reference>
<comment type="catalytic activity">
    <reaction evidence="10 11">
        <text>a lipid X + a UDP-2-N,3-O-bis[(3R)-3-hydroxyacyl]-alpha-D-glucosamine = a lipid A disaccharide + UDP + H(+)</text>
        <dbReference type="Rhea" id="RHEA:67828"/>
        <dbReference type="ChEBI" id="CHEBI:15378"/>
        <dbReference type="ChEBI" id="CHEBI:58223"/>
        <dbReference type="ChEBI" id="CHEBI:137748"/>
        <dbReference type="ChEBI" id="CHEBI:176338"/>
        <dbReference type="ChEBI" id="CHEBI:176343"/>
        <dbReference type="EC" id="2.4.1.182"/>
    </reaction>
</comment>
<evidence type="ECO:0000256" key="8">
    <source>
        <dbReference type="ARBA" id="ARBA00022679"/>
    </source>
</evidence>
<dbReference type="NCBIfam" id="TIGR00215">
    <property type="entry name" value="lpxB"/>
    <property type="match status" value="1"/>
</dbReference>
<evidence type="ECO:0000256" key="5">
    <source>
        <dbReference type="ARBA" id="ARBA00022516"/>
    </source>
</evidence>
<gene>
    <name evidence="11" type="primary">lpxB</name>
    <name evidence="12" type="ORF">HMPREF2130_08075</name>
</gene>
<dbReference type="Pfam" id="PF02684">
    <property type="entry name" value="LpxB"/>
    <property type="match status" value="1"/>
</dbReference>